<proteinExistence type="predicted"/>
<protein>
    <submittedName>
        <fullName evidence="1">Kinase-like protein</fullName>
    </submittedName>
</protein>
<dbReference type="Proteomes" id="UP000308600">
    <property type="component" value="Unassembled WGS sequence"/>
</dbReference>
<evidence type="ECO:0000313" key="2">
    <source>
        <dbReference type="Proteomes" id="UP000308600"/>
    </source>
</evidence>
<reference evidence="1 2" key="1">
    <citation type="journal article" date="2019" name="Nat. Ecol. Evol.">
        <title>Megaphylogeny resolves global patterns of mushroom evolution.</title>
        <authorList>
            <person name="Varga T."/>
            <person name="Krizsan K."/>
            <person name="Foldi C."/>
            <person name="Dima B."/>
            <person name="Sanchez-Garcia M."/>
            <person name="Sanchez-Ramirez S."/>
            <person name="Szollosi G.J."/>
            <person name="Szarkandi J.G."/>
            <person name="Papp V."/>
            <person name="Albert L."/>
            <person name="Andreopoulos W."/>
            <person name="Angelini C."/>
            <person name="Antonin V."/>
            <person name="Barry K.W."/>
            <person name="Bougher N.L."/>
            <person name="Buchanan P."/>
            <person name="Buyck B."/>
            <person name="Bense V."/>
            <person name="Catcheside P."/>
            <person name="Chovatia M."/>
            <person name="Cooper J."/>
            <person name="Damon W."/>
            <person name="Desjardin D."/>
            <person name="Finy P."/>
            <person name="Geml J."/>
            <person name="Haridas S."/>
            <person name="Hughes K."/>
            <person name="Justo A."/>
            <person name="Karasinski D."/>
            <person name="Kautmanova I."/>
            <person name="Kiss B."/>
            <person name="Kocsube S."/>
            <person name="Kotiranta H."/>
            <person name="LaButti K.M."/>
            <person name="Lechner B.E."/>
            <person name="Liimatainen K."/>
            <person name="Lipzen A."/>
            <person name="Lukacs Z."/>
            <person name="Mihaltcheva S."/>
            <person name="Morgado L.N."/>
            <person name="Niskanen T."/>
            <person name="Noordeloos M.E."/>
            <person name="Ohm R.A."/>
            <person name="Ortiz-Santana B."/>
            <person name="Ovrebo C."/>
            <person name="Racz N."/>
            <person name="Riley R."/>
            <person name="Savchenko A."/>
            <person name="Shiryaev A."/>
            <person name="Soop K."/>
            <person name="Spirin V."/>
            <person name="Szebenyi C."/>
            <person name="Tomsovsky M."/>
            <person name="Tulloss R.E."/>
            <person name="Uehling J."/>
            <person name="Grigoriev I.V."/>
            <person name="Vagvolgyi C."/>
            <person name="Papp T."/>
            <person name="Martin F.M."/>
            <person name="Miettinen O."/>
            <person name="Hibbett D.S."/>
            <person name="Nagy L.G."/>
        </authorList>
    </citation>
    <scope>NUCLEOTIDE SEQUENCE [LARGE SCALE GENOMIC DNA]</scope>
    <source>
        <strain evidence="1 2">NL-1719</strain>
    </source>
</reference>
<dbReference type="EMBL" id="ML208331">
    <property type="protein sequence ID" value="TFK69392.1"/>
    <property type="molecule type" value="Genomic_DNA"/>
</dbReference>
<accession>A0ACD3AUZ2</accession>
<evidence type="ECO:0000313" key="1">
    <source>
        <dbReference type="EMBL" id="TFK69392.1"/>
    </source>
</evidence>
<organism evidence="1 2">
    <name type="scientific">Pluteus cervinus</name>
    <dbReference type="NCBI Taxonomy" id="181527"/>
    <lineage>
        <taxon>Eukaryota</taxon>
        <taxon>Fungi</taxon>
        <taxon>Dikarya</taxon>
        <taxon>Basidiomycota</taxon>
        <taxon>Agaricomycotina</taxon>
        <taxon>Agaricomycetes</taxon>
        <taxon>Agaricomycetidae</taxon>
        <taxon>Agaricales</taxon>
        <taxon>Pluteineae</taxon>
        <taxon>Pluteaceae</taxon>
        <taxon>Pluteus</taxon>
    </lineage>
</organism>
<name>A0ACD3AUZ2_9AGAR</name>
<keyword evidence="2" id="KW-1185">Reference proteome</keyword>
<sequence>MATALLSQHSSNPLEAGSSDVRNARCVQAYLATETKQVYSSDDPLHGCTVTEKYNRQFPNYRASAGTPRASTSTKTRFIDLDEDMESEDELSTAIQQPEEDEDEEDEDDQMELEEEEAEGDSDADGETDEEMTIYTKPAEEQDEIEEEIAELERAVPQLEGDYKLVDRLGTGTFSSVYKAIDLGYHDKWDNTPWHGHHPPMSSAHYQSVPRPKDTKVFVAIKRIYVTSNPDRIRNEIQIMEDCRSCRHTSQLITAFRCRDQVVAVMPYHRNEDFRDFYRNLSIQGIKAYFRCMFRALRDIHEREIIHRDVKPANFLFDPRTGIGTLCDFGLASRIEPGSKQGQCLHTLPTKEYPHGRTKHRRDFDHEEVKRMQKEARHKSALPSERVGYLEKDTRPVSKANRAGTRGFRAPEVLLKCSDQTGAIDVWAAGMILLFFLTGKFPIFTSGDDIEALMEIAAIIGRKKMERCATLHSRTFATNVPSVTTDGITWTEFVERQNPSLYQPRPPDTRYWPHNQPSYMHDIPQSPPASSSSPTSSTLLDHYSHASSYQPPPMSPEDHQTEMESALSLLDGLMQPESVKRLTPRDALKHPFLVEEGDDDDAPMDDDEFVPHPFGDGICGEAHFRDDVTEEPCVKISVSCQCGECDGEDRYEEIRTLVAGEGIAIGNQPCEFHREEYGY</sequence>
<gene>
    <name evidence="1" type="ORF">BDN72DRAFT_888272</name>
</gene>